<feature type="region of interest" description="Disordered" evidence="1">
    <location>
        <begin position="159"/>
        <end position="179"/>
    </location>
</feature>
<comment type="caution">
    <text evidence="2">The sequence shown here is derived from an EMBL/GenBank/DDBJ whole genome shotgun (WGS) entry which is preliminary data.</text>
</comment>
<sequence>MSDTWAWDDPTISDDDSILRRVPPALTRDVQDGDDGLPLIVPAYFQYDYRREVPTEHGDHEGLSCNVLSRVLECGGTAEQLHPEEMGVVNVPVAAIRPGAGVTYDDDPEEPDHVRRASHALIRLAERITYRRKHPDWHRVRSDFAEEATWVVAPQSHRTDLATGEVAQAEETHESPSAN</sequence>
<accession>A0ABP7BUY0</accession>
<keyword evidence="3" id="KW-1185">Reference proteome</keyword>
<dbReference type="Proteomes" id="UP001410795">
    <property type="component" value="Unassembled WGS sequence"/>
</dbReference>
<name>A0ABP7BUY0_9MICO</name>
<organism evidence="2 3">
    <name type="scientific">Microbacterium marinilacus</name>
    <dbReference type="NCBI Taxonomy" id="415209"/>
    <lineage>
        <taxon>Bacteria</taxon>
        <taxon>Bacillati</taxon>
        <taxon>Actinomycetota</taxon>
        <taxon>Actinomycetes</taxon>
        <taxon>Micrococcales</taxon>
        <taxon>Microbacteriaceae</taxon>
        <taxon>Microbacterium</taxon>
    </lineage>
</organism>
<gene>
    <name evidence="2" type="ORF">GCM10022202_33880</name>
</gene>
<protein>
    <submittedName>
        <fullName evidence="2">Uncharacterized protein</fullName>
    </submittedName>
</protein>
<evidence type="ECO:0000256" key="1">
    <source>
        <dbReference type="SAM" id="MobiDB-lite"/>
    </source>
</evidence>
<proteinExistence type="predicted"/>
<evidence type="ECO:0000313" key="3">
    <source>
        <dbReference type="Proteomes" id="UP001410795"/>
    </source>
</evidence>
<feature type="compositionally biased region" description="Basic and acidic residues" evidence="1">
    <location>
        <begin position="170"/>
        <end position="179"/>
    </location>
</feature>
<reference evidence="3" key="1">
    <citation type="journal article" date="2019" name="Int. J. Syst. Evol. Microbiol.">
        <title>The Global Catalogue of Microorganisms (GCM) 10K type strain sequencing project: providing services to taxonomists for standard genome sequencing and annotation.</title>
        <authorList>
            <consortium name="The Broad Institute Genomics Platform"/>
            <consortium name="The Broad Institute Genome Sequencing Center for Infectious Disease"/>
            <person name="Wu L."/>
            <person name="Ma J."/>
        </authorList>
    </citation>
    <scope>NUCLEOTIDE SEQUENCE [LARGE SCALE GENOMIC DNA]</scope>
    <source>
        <strain evidence="3">JCM 16546</strain>
    </source>
</reference>
<evidence type="ECO:0000313" key="2">
    <source>
        <dbReference type="EMBL" id="GAA3669023.1"/>
    </source>
</evidence>
<dbReference type="EMBL" id="BAAAYV010000025">
    <property type="protein sequence ID" value="GAA3669023.1"/>
    <property type="molecule type" value="Genomic_DNA"/>
</dbReference>